<dbReference type="PANTHER" id="PTHR43811">
    <property type="entry name" value="FKBP-TYPE PEPTIDYL-PROLYL CIS-TRANS ISOMERASE FKPA"/>
    <property type="match status" value="1"/>
</dbReference>
<feature type="chain" id="PRO_5016024198" description="Peptidyl-prolyl cis-trans isomerase" evidence="8">
    <location>
        <begin position="22"/>
        <end position="152"/>
    </location>
</feature>
<dbReference type="PROSITE" id="PS51257">
    <property type="entry name" value="PROKAR_LIPOPROTEIN"/>
    <property type="match status" value="1"/>
</dbReference>
<keyword evidence="3 6" id="KW-0697">Rotamase</keyword>
<dbReference type="InterPro" id="IPR001179">
    <property type="entry name" value="PPIase_FKBP_dom"/>
</dbReference>
<dbReference type="Proteomes" id="UP000249633">
    <property type="component" value="Unassembled WGS sequence"/>
</dbReference>
<keyword evidence="8" id="KW-0732">Signal</keyword>
<dbReference type="InterPro" id="IPR046357">
    <property type="entry name" value="PPIase_dom_sf"/>
</dbReference>
<dbReference type="Gene3D" id="3.10.50.40">
    <property type="match status" value="1"/>
</dbReference>
<dbReference type="Pfam" id="PF00254">
    <property type="entry name" value="FKBP_C"/>
    <property type="match status" value="1"/>
</dbReference>
<evidence type="ECO:0000256" key="6">
    <source>
        <dbReference type="PROSITE-ProRule" id="PRU00277"/>
    </source>
</evidence>
<reference evidence="10 11" key="1">
    <citation type="submission" date="2017-08" db="EMBL/GenBank/DDBJ databases">
        <title>Infants hospitalized years apart are colonized by the same room-sourced microbial strains.</title>
        <authorList>
            <person name="Brooks B."/>
            <person name="Olm M.R."/>
            <person name="Firek B.A."/>
            <person name="Baker R."/>
            <person name="Thomas B.C."/>
            <person name="Morowitz M.J."/>
            <person name="Banfield J.F."/>
        </authorList>
    </citation>
    <scope>NUCLEOTIDE SEQUENCE [LARGE SCALE GENOMIC DNA]</scope>
    <source>
        <strain evidence="10">S2_012_000_R2_81</strain>
    </source>
</reference>
<dbReference type="PANTHER" id="PTHR43811:SF19">
    <property type="entry name" value="39 KDA FK506-BINDING NUCLEAR PROTEIN"/>
    <property type="match status" value="1"/>
</dbReference>
<keyword evidence="4 6" id="KW-0413">Isomerase</keyword>
<evidence type="ECO:0000256" key="4">
    <source>
        <dbReference type="ARBA" id="ARBA00023235"/>
    </source>
</evidence>
<evidence type="ECO:0000313" key="11">
    <source>
        <dbReference type="Proteomes" id="UP000249633"/>
    </source>
</evidence>
<protein>
    <recommendedName>
        <fullName evidence="7">Peptidyl-prolyl cis-trans isomerase</fullName>
        <ecNumber evidence="7">5.2.1.8</ecNumber>
    </recommendedName>
</protein>
<dbReference type="SUPFAM" id="SSF54534">
    <property type="entry name" value="FKBP-like"/>
    <property type="match status" value="1"/>
</dbReference>
<feature type="domain" description="PPIase FKBP-type" evidence="9">
    <location>
        <begin position="59"/>
        <end position="152"/>
    </location>
</feature>
<dbReference type="FunFam" id="3.10.50.40:FF:000006">
    <property type="entry name" value="Peptidyl-prolyl cis-trans isomerase"/>
    <property type="match status" value="1"/>
</dbReference>
<comment type="function">
    <text evidence="5">PPIases accelerate the folding of proteins.</text>
</comment>
<evidence type="ECO:0000256" key="1">
    <source>
        <dbReference type="ARBA" id="ARBA00000971"/>
    </source>
</evidence>
<dbReference type="EMBL" id="QFOD01000006">
    <property type="protein sequence ID" value="PZP33339.1"/>
    <property type="molecule type" value="Genomic_DNA"/>
</dbReference>
<evidence type="ECO:0000256" key="7">
    <source>
        <dbReference type="RuleBase" id="RU003915"/>
    </source>
</evidence>
<evidence type="ECO:0000256" key="2">
    <source>
        <dbReference type="ARBA" id="ARBA00006577"/>
    </source>
</evidence>
<gene>
    <name evidence="10" type="ORF">DI603_08175</name>
</gene>
<evidence type="ECO:0000259" key="9">
    <source>
        <dbReference type="PROSITE" id="PS50059"/>
    </source>
</evidence>
<proteinExistence type="inferred from homology"/>
<feature type="signal peptide" evidence="8">
    <location>
        <begin position="1"/>
        <end position="21"/>
    </location>
</feature>
<dbReference type="GO" id="GO:0003755">
    <property type="term" value="F:peptidyl-prolyl cis-trans isomerase activity"/>
    <property type="evidence" value="ECO:0007669"/>
    <property type="project" value="UniProtKB-UniRule"/>
</dbReference>
<evidence type="ECO:0000256" key="8">
    <source>
        <dbReference type="SAM" id="SignalP"/>
    </source>
</evidence>
<comment type="similarity">
    <text evidence="2 7">Belongs to the FKBP-type PPIase family.</text>
</comment>
<comment type="caution">
    <text evidence="10">The sequence shown here is derived from an EMBL/GenBank/DDBJ whole genome shotgun (WGS) entry which is preliminary data.</text>
</comment>
<dbReference type="EC" id="5.2.1.8" evidence="7"/>
<evidence type="ECO:0000313" key="10">
    <source>
        <dbReference type="EMBL" id="PZP33339.1"/>
    </source>
</evidence>
<evidence type="ECO:0000256" key="5">
    <source>
        <dbReference type="ARBA" id="ARBA00056164"/>
    </source>
</evidence>
<dbReference type="AlphaFoldDB" id="A0A2W5FUU2"/>
<sequence length="152" mass="15340">MIPTRRHALLLALSTGLLLSACGRSSTDTEAAARQGWDDVTALSTVDAVVGTGASAEAGKQASVTYTGWLYDKTAPEQKGKQFDSNAGGAAFTFTVGAGQVIPGWDQGVAGMKVGGKRRLVIPASLGYGTGGSGPIPGGAALVFDVELTAIK</sequence>
<comment type="catalytic activity">
    <reaction evidence="1 6 7">
        <text>[protein]-peptidylproline (omega=180) = [protein]-peptidylproline (omega=0)</text>
        <dbReference type="Rhea" id="RHEA:16237"/>
        <dbReference type="Rhea" id="RHEA-COMP:10747"/>
        <dbReference type="Rhea" id="RHEA-COMP:10748"/>
        <dbReference type="ChEBI" id="CHEBI:83833"/>
        <dbReference type="ChEBI" id="CHEBI:83834"/>
        <dbReference type="EC" id="5.2.1.8"/>
    </reaction>
</comment>
<dbReference type="PROSITE" id="PS50059">
    <property type="entry name" value="FKBP_PPIASE"/>
    <property type="match status" value="1"/>
</dbReference>
<accession>A0A2W5FUU2</accession>
<evidence type="ECO:0000256" key="3">
    <source>
        <dbReference type="ARBA" id="ARBA00023110"/>
    </source>
</evidence>
<organism evidence="10 11">
    <name type="scientific">Roseateles depolymerans</name>
    <dbReference type="NCBI Taxonomy" id="76731"/>
    <lineage>
        <taxon>Bacteria</taxon>
        <taxon>Pseudomonadati</taxon>
        <taxon>Pseudomonadota</taxon>
        <taxon>Betaproteobacteria</taxon>
        <taxon>Burkholderiales</taxon>
        <taxon>Sphaerotilaceae</taxon>
        <taxon>Roseateles</taxon>
    </lineage>
</organism>
<name>A0A2W5FUU2_9BURK</name>